<evidence type="ECO:0000313" key="1">
    <source>
        <dbReference type="EMBL" id="TWU10722.1"/>
    </source>
</evidence>
<accession>A0A5C6BG92</accession>
<dbReference type="RefSeq" id="WP_302120066.1">
    <property type="nucleotide sequence ID" value="NZ_SJPU01000003.1"/>
</dbReference>
<dbReference type="AlphaFoldDB" id="A0A5C6BG92"/>
<proteinExistence type="predicted"/>
<dbReference type="Gene3D" id="3.40.50.1820">
    <property type="entry name" value="alpha/beta hydrolase"/>
    <property type="match status" value="1"/>
</dbReference>
<gene>
    <name evidence="1" type="ORF">Poly21_46280</name>
</gene>
<dbReference type="SUPFAM" id="SSF53474">
    <property type="entry name" value="alpha/beta-Hydrolases"/>
    <property type="match status" value="1"/>
</dbReference>
<protein>
    <recommendedName>
        <fullName evidence="3">Alpha/beta hydrolase family protein</fullName>
    </recommendedName>
</protein>
<comment type="caution">
    <text evidence="1">The sequence shown here is derived from an EMBL/GenBank/DDBJ whole genome shotgun (WGS) entry which is preliminary data.</text>
</comment>
<name>A0A5C6BG92_9BACT</name>
<dbReference type="InterPro" id="IPR029058">
    <property type="entry name" value="AB_hydrolase_fold"/>
</dbReference>
<reference evidence="1 2" key="1">
    <citation type="journal article" date="2020" name="Antonie Van Leeuwenhoek">
        <title>Rhodopirellula heiligendammensis sp. nov., Rhodopirellula pilleata sp. nov., and Rhodopirellula solitaria sp. nov. isolated from natural or artificial marine surfaces in Northern Germany and California, USA, and emended description of the genus Rhodopirellula.</title>
        <authorList>
            <person name="Kallscheuer N."/>
            <person name="Wiegand S."/>
            <person name="Jogler M."/>
            <person name="Boedeker C."/>
            <person name="Peeters S.H."/>
            <person name="Rast P."/>
            <person name="Heuer A."/>
            <person name="Jetten M.S.M."/>
            <person name="Rohde M."/>
            <person name="Jogler C."/>
        </authorList>
    </citation>
    <scope>NUCLEOTIDE SEQUENCE [LARGE SCALE GENOMIC DNA]</scope>
    <source>
        <strain evidence="1 2">Poly21</strain>
    </source>
</reference>
<evidence type="ECO:0008006" key="3">
    <source>
        <dbReference type="Google" id="ProtNLM"/>
    </source>
</evidence>
<keyword evidence="2" id="KW-1185">Reference proteome</keyword>
<sequence>MLAILFFLERLVSAMMHLPPQNDAVTSCLAAREFDAPRGATRCRRAVLALAVMAMFLGASDLSAEPLATPSAWTIADISQSQDSLNDSIDAELRTTTPALPASLSKDLRSDRIWLVNTRSISHHTCCMNLCQPEFRIERLDQCGQRRASSLDEYLTSMDPTRPRIIYIHGNRRDANKAITQGLYVYRQLACHRHGDQPFDWVIWSWPSEASAVLLADAREKAQRTDSQGLYVAWLLREHHLKSQPTGLIGFSFGGRIVSGALHALAGGTLGRRTLDVPPITGANIDVGLLAPAVDTTWMMPHGHHGLASLNMNRMVLLYNHRDIALRFFKFVSRGPGGHALGYTGPRCFGPRHDGTALPVRAFDCAQMVGNHHSEKLYYEQAGCAGHEMGSLIESTLVID</sequence>
<dbReference type="EMBL" id="SJPU01000003">
    <property type="protein sequence ID" value="TWU10722.1"/>
    <property type="molecule type" value="Genomic_DNA"/>
</dbReference>
<organism evidence="1 2">
    <name type="scientific">Allorhodopirellula heiligendammensis</name>
    <dbReference type="NCBI Taxonomy" id="2714739"/>
    <lineage>
        <taxon>Bacteria</taxon>
        <taxon>Pseudomonadati</taxon>
        <taxon>Planctomycetota</taxon>
        <taxon>Planctomycetia</taxon>
        <taxon>Pirellulales</taxon>
        <taxon>Pirellulaceae</taxon>
        <taxon>Allorhodopirellula</taxon>
    </lineage>
</organism>
<evidence type="ECO:0000313" key="2">
    <source>
        <dbReference type="Proteomes" id="UP000319908"/>
    </source>
</evidence>
<dbReference type="Proteomes" id="UP000319908">
    <property type="component" value="Unassembled WGS sequence"/>
</dbReference>